<dbReference type="Pfam" id="PF01739">
    <property type="entry name" value="CheR"/>
    <property type="match status" value="1"/>
</dbReference>
<dbReference type="EMBL" id="AP022843">
    <property type="protein sequence ID" value="BCB09324.1"/>
    <property type="molecule type" value="Genomic_DNA"/>
</dbReference>
<sequence>MSSLSPFKNLVHRRCGLHLDGLAEARLVKAVEALQADTGISDTSKLIVHLEQNEAMFDRFISQLTVNETYFYREPEALHWLADTYLPRRLAEEGKPLAIFSAGCSSGEEPYSVAIALFERYGERAKQLFHITGGDVDQQVLSKAQKGIYSGMSFRTLKPALKHRYFRPEGRRFKIDDALRHWVTFCSFNVLQPDADQLGPFDVILFRNVSIYFDESTRRDIQRHLKQLLKPHGVLMCGVTETLGNDLGILELHQAQGVFFFQESTLPRALPANDEPHYNDERLPEAPPVLPEVPAVLSETPPVLPKTPSQPAENTPEHKQPMTSFNAALQQAHHLLNQNAFSEAAALLSDLLAQQPWSVDALLLAGLVARWQQNFTDAYDYFKRAIYVAPECWPAHFFQAELFRLGELNDAPGQRNRGYAAVIRLLDASKQADGGLSVITPPIPPVDAYFLATCYLGAQATTQGVG</sequence>
<dbReference type="InterPro" id="IPR019734">
    <property type="entry name" value="TPR_rpt"/>
</dbReference>
<dbReference type="Proteomes" id="UP000502259">
    <property type="component" value="Chromosome"/>
</dbReference>
<dbReference type="RefSeq" id="WP_172422086.1">
    <property type="nucleotide sequence ID" value="NZ_AP022843.1"/>
</dbReference>
<reference evidence="7 8" key="1">
    <citation type="submission" date="2020-03" db="EMBL/GenBank/DDBJ databases">
        <title>Complete Genome Sequence of Halomonas hydrothermalis Strain Slthf2, Halophilic Bacterium Isolated from Deep-Sea Hydrothermal-Vent Environments.</title>
        <authorList>
            <person name="Takeyama N."/>
            <person name="Huang M."/>
            <person name="Sato K."/>
            <person name="Galipon J."/>
            <person name="Arakawa K."/>
        </authorList>
    </citation>
    <scope>NUCLEOTIDE SEQUENCE [LARGE SCALE GENOMIC DNA]</scope>
    <source>
        <strain evidence="7 8">Slthf2</strain>
    </source>
</reference>
<feature type="region of interest" description="Disordered" evidence="5">
    <location>
        <begin position="300"/>
        <end position="320"/>
    </location>
</feature>
<dbReference type="InterPro" id="IPR022642">
    <property type="entry name" value="CheR_C"/>
</dbReference>
<dbReference type="PANTHER" id="PTHR24422">
    <property type="entry name" value="CHEMOTAXIS PROTEIN METHYLTRANSFERASE"/>
    <property type="match status" value="1"/>
</dbReference>
<organism evidence="7 8">
    <name type="scientific">Halomonas hydrothermalis</name>
    <dbReference type="NCBI Taxonomy" id="115561"/>
    <lineage>
        <taxon>Bacteria</taxon>
        <taxon>Pseudomonadati</taxon>
        <taxon>Pseudomonadota</taxon>
        <taxon>Gammaproteobacteria</taxon>
        <taxon>Oceanospirillales</taxon>
        <taxon>Halomonadaceae</taxon>
        <taxon>Halomonas</taxon>
    </lineage>
</organism>
<accession>A0A6F8U831</accession>
<keyword evidence="3" id="KW-0949">S-adenosyl-L-methionine</keyword>
<keyword evidence="8" id="KW-1185">Reference proteome</keyword>
<dbReference type="PROSITE" id="PS50005">
    <property type="entry name" value="TPR"/>
    <property type="match status" value="1"/>
</dbReference>
<evidence type="ECO:0000256" key="4">
    <source>
        <dbReference type="PROSITE-ProRule" id="PRU00339"/>
    </source>
</evidence>
<protein>
    <submittedName>
        <fullName evidence="7">Protein-glutamate O-methyltransferase</fullName>
    </submittedName>
</protein>
<gene>
    <name evidence="7" type="ORF">HHSLTHF2_32140</name>
</gene>
<dbReference type="InterPro" id="IPR029063">
    <property type="entry name" value="SAM-dependent_MTases_sf"/>
</dbReference>
<feature type="domain" description="CheR-type methyltransferase" evidence="6">
    <location>
        <begin position="1"/>
        <end position="243"/>
    </location>
</feature>
<feature type="repeat" description="TPR" evidence="4">
    <location>
        <begin position="359"/>
        <end position="392"/>
    </location>
</feature>
<dbReference type="PROSITE" id="PS50123">
    <property type="entry name" value="CHER"/>
    <property type="match status" value="1"/>
</dbReference>
<dbReference type="SUPFAM" id="SSF53335">
    <property type="entry name" value="S-adenosyl-L-methionine-dependent methyltransferases"/>
    <property type="match status" value="1"/>
</dbReference>
<dbReference type="SMART" id="SM00138">
    <property type="entry name" value="MeTrc"/>
    <property type="match status" value="1"/>
</dbReference>
<evidence type="ECO:0000313" key="8">
    <source>
        <dbReference type="Proteomes" id="UP000502259"/>
    </source>
</evidence>
<dbReference type="CDD" id="cd02440">
    <property type="entry name" value="AdoMet_MTases"/>
    <property type="match status" value="1"/>
</dbReference>
<dbReference type="InterPro" id="IPR011990">
    <property type="entry name" value="TPR-like_helical_dom_sf"/>
</dbReference>
<dbReference type="Gene3D" id="3.40.50.150">
    <property type="entry name" value="Vaccinia Virus protein VP39"/>
    <property type="match status" value="1"/>
</dbReference>
<evidence type="ECO:0000256" key="5">
    <source>
        <dbReference type="SAM" id="MobiDB-lite"/>
    </source>
</evidence>
<evidence type="ECO:0000256" key="1">
    <source>
        <dbReference type="ARBA" id="ARBA00022603"/>
    </source>
</evidence>
<dbReference type="InterPro" id="IPR000780">
    <property type="entry name" value="CheR_MeTrfase"/>
</dbReference>
<evidence type="ECO:0000259" key="6">
    <source>
        <dbReference type="PROSITE" id="PS50123"/>
    </source>
</evidence>
<keyword evidence="1 7" id="KW-0489">Methyltransferase</keyword>
<dbReference type="GO" id="GO:0008757">
    <property type="term" value="F:S-adenosylmethionine-dependent methyltransferase activity"/>
    <property type="evidence" value="ECO:0007669"/>
    <property type="project" value="InterPro"/>
</dbReference>
<name>A0A6F8U831_9GAMM</name>
<dbReference type="SUPFAM" id="SSF48452">
    <property type="entry name" value="TPR-like"/>
    <property type="match status" value="1"/>
</dbReference>
<dbReference type="GO" id="GO:0032259">
    <property type="term" value="P:methylation"/>
    <property type="evidence" value="ECO:0007669"/>
    <property type="project" value="UniProtKB-KW"/>
</dbReference>
<keyword evidence="2 7" id="KW-0808">Transferase</keyword>
<proteinExistence type="predicted"/>
<dbReference type="AlphaFoldDB" id="A0A6F8U831"/>
<dbReference type="Gene3D" id="1.25.40.10">
    <property type="entry name" value="Tetratricopeptide repeat domain"/>
    <property type="match status" value="1"/>
</dbReference>
<evidence type="ECO:0000256" key="2">
    <source>
        <dbReference type="ARBA" id="ARBA00022679"/>
    </source>
</evidence>
<dbReference type="PANTHER" id="PTHR24422:SF19">
    <property type="entry name" value="CHEMOTAXIS PROTEIN METHYLTRANSFERASE"/>
    <property type="match status" value="1"/>
</dbReference>
<dbReference type="PRINTS" id="PR00996">
    <property type="entry name" value="CHERMTFRASE"/>
</dbReference>
<evidence type="ECO:0000313" key="7">
    <source>
        <dbReference type="EMBL" id="BCB09324.1"/>
    </source>
</evidence>
<keyword evidence="4" id="KW-0802">TPR repeat</keyword>
<dbReference type="InterPro" id="IPR050903">
    <property type="entry name" value="Bact_Chemotaxis_MeTrfase"/>
</dbReference>
<evidence type="ECO:0000256" key="3">
    <source>
        <dbReference type="ARBA" id="ARBA00022691"/>
    </source>
</evidence>